<proteinExistence type="predicted"/>
<feature type="transmembrane region" description="Helical" evidence="1">
    <location>
        <begin position="104"/>
        <end position="125"/>
    </location>
</feature>
<dbReference type="Proteomes" id="UP000179284">
    <property type="component" value="Chromosome I"/>
</dbReference>
<feature type="transmembrane region" description="Helical" evidence="1">
    <location>
        <begin position="228"/>
        <end position="246"/>
    </location>
</feature>
<dbReference type="Pfam" id="PF09997">
    <property type="entry name" value="DUF2238"/>
    <property type="match status" value="1"/>
</dbReference>
<dbReference type="EMBL" id="CP017831">
    <property type="protein sequence ID" value="AOZ95461.1"/>
    <property type="molecule type" value="Genomic_DNA"/>
</dbReference>
<evidence type="ECO:0000313" key="3">
    <source>
        <dbReference type="Proteomes" id="UP000179284"/>
    </source>
</evidence>
<organism evidence="2 3">
    <name type="scientific">Butyrivibrio hungatei</name>
    <dbReference type="NCBI Taxonomy" id="185008"/>
    <lineage>
        <taxon>Bacteria</taxon>
        <taxon>Bacillati</taxon>
        <taxon>Bacillota</taxon>
        <taxon>Clostridia</taxon>
        <taxon>Lachnospirales</taxon>
        <taxon>Lachnospiraceae</taxon>
        <taxon>Butyrivibrio</taxon>
    </lineage>
</organism>
<keyword evidence="3" id="KW-1185">Reference proteome</keyword>
<feature type="transmembrane region" description="Helical" evidence="1">
    <location>
        <begin position="21"/>
        <end position="40"/>
    </location>
</feature>
<accession>A0A1D9NZ18</accession>
<reference evidence="3" key="1">
    <citation type="submission" date="2016-10" db="EMBL/GenBank/DDBJ databases">
        <title>The complete genome sequence of the rumen bacterium Butyrivibrio hungatei MB2003.</title>
        <authorList>
            <person name="Palevich N."/>
            <person name="Kelly W.J."/>
            <person name="Leahy S.C."/>
            <person name="Altermann E."/>
            <person name="Rakonjac J."/>
            <person name="Attwood G.T."/>
        </authorList>
    </citation>
    <scope>NUCLEOTIDE SEQUENCE [LARGE SCALE GENOMIC DNA]</scope>
    <source>
        <strain evidence="3">MB2003</strain>
    </source>
</reference>
<gene>
    <name evidence="2" type="ORF">bhn_I0427</name>
</gene>
<dbReference type="AlphaFoldDB" id="A0A1D9NZ18"/>
<evidence type="ECO:0000256" key="1">
    <source>
        <dbReference type="SAM" id="Phobius"/>
    </source>
</evidence>
<sequence>MKILDYKNSLVNSYKQNKRTFIFYLVLRGLVILTLIRRIFTRNYESAAICVLSLLLFLLPAFLQKQMKIEFPPLFQAIIFGFIYAAEILGEVDHYYVIIPGWDTMLHTINGFLCAAIGFSLIYLLNRGSKHFNLSPFYLTLVAFCFSMTVGVIWEFFEFTMDQFFALDMQKDFIVQKIGSVTLDPNNSGMPFVIRDITDTVINTADGKTYAVNGGYLDIGIIDTMKDLMVNLVGAVVFSIVGYSTLKFSKKSAIADNLMIKPVDKSED</sequence>
<dbReference type="InterPro" id="IPR014509">
    <property type="entry name" value="YjdF-like"/>
</dbReference>
<dbReference type="KEGG" id="bhu:bhn_I0427"/>
<name>A0A1D9NZ18_9FIRM</name>
<keyword evidence="1" id="KW-1133">Transmembrane helix</keyword>
<feature type="transmembrane region" description="Helical" evidence="1">
    <location>
        <begin position="46"/>
        <end position="63"/>
    </location>
</feature>
<protein>
    <submittedName>
        <fullName evidence="2">Uncharacterized protein</fullName>
    </submittedName>
</protein>
<dbReference type="RefSeq" id="WP_071175234.1">
    <property type="nucleotide sequence ID" value="NZ_CP017831.1"/>
</dbReference>
<feature type="transmembrane region" description="Helical" evidence="1">
    <location>
        <begin position="137"/>
        <end position="157"/>
    </location>
</feature>
<keyword evidence="1" id="KW-0812">Transmembrane</keyword>
<feature type="transmembrane region" description="Helical" evidence="1">
    <location>
        <begin position="75"/>
        <end position="98"/>
    </location>
</feature>
<keyword evidence="1" id="KW-0472">Membrane</keyword>
<evidence type="ECO:0000313" key="2">
    <source>
        <dbReference type="EMBL" id="AOZ95461.1"/>
    </source>
</evidence>